<organism evidence="5 6">
    <name type="scientific">Bifidobacterium pseudolongum subsp. globosum</name>
    <dbReference type="NCBI Taxonomy" id="1690"/>
    <lineage>
        <taxon>Bacteria</taxon>
        <taxon>Bacillati</taxon>
        <taxon>Actinomycetota</taxon>
        <taxon>Actinomycetes</taxon>
        <taxon>Bifidobacteriales</taxon>
        <taxon>Bifidobacteriaceae</taxon>
        <taxon>Bifidobacterium</taxon>
    </lineage>
</organism>
<dbReference type="InterPro" id="IPR018392">
    <property type="entry name" value="LysM"/>
</dbReference>
<feature type="domain" description="LysM" evidence="4">
    <location>
        <begin position="289"/>
        <end position="333"/>
    </location>
</feature>
<proteinExistence type="inferred from homology"/>
<dbReference type="Pfam" id="PF01183">
    <property type="entry name" value="Glyco_hydro_25"/>
    <property type="match status" value="1"/>
</dbReference>
<name>A0A2N3QHL1_9BIFI</name>
<dbReference type="Gene3D" id="3.10.350.10">
    <property type="entry name" value="LysM domain"/>
    <property type="match status" value="2"/>
</dbReference>
<keyword evidence="3" id="KW-0326">Glycosidase</keyword>
<dbReference type="PROSITE" id="PS51904">
    <property type="entry name" value="GLYCOSYL_HYDROL_F25_2"/>
    <property type="match status" value="1"/>
</dbReference>
<sequence length="334" mass="35221">MALNGIDIADYQTGINLAAVPCDFAIIKATQGTSFVSAPCNAQVASAKAAGKLWGTYHYVGGGGAIAEADHYIDSILNYVGHGIMAVDYEEGENAAYGDWAYLRTLVQHIKARTGIPPLIYGAGKDYAQLKAVADAENCGLWIADYANMAHVGYEQDPWNEGAFDCAIYQYSGTGRLPGWNGDLDLDKFNGDKAAWARYATGGKGHVSVQTGTPSKPAVKVVHPAPVNKATTYTVRAGDTLSGIAAQHGTTWQALQKINGIADPNRIYPGQVLKLTGGATTHVASTAPRTYTVRAGDTLSGIAAAHGTTWQHLQALNGIADPNRIYAGQVLRVG</sequence>
<dbReference type="InterPro" id="IPR002053">
    <property type="entry name" value="Glyco_hydro_25"/>
</dbReference>
<evidence type="ECO:0000256" key="3">
    <source>
        <dbReference type="ARBA" id="ARBA00023295"/>
    </source>
</evidence>
<protein>
    <submittedName>
        <fullName evidence="5">LysM domain-containing protein</fullName>
    </submittedName>
</protein>
<dbReference type="SMART" id="SM00257">
    <property type="entry name" value="LysM"/>
    <property type="match status" value="2"/>
</dbReference>
<dbReference type="CDD" id="cd00118">
    <property type="entry name" value="LysM"/>
    <property type="match status" value="2"/>
</dbReference>
<dbReference type="GO" id="GO:0009253">
    <property type="term" value="P:peptidoglycan catabolic process"/>
    <property type="evidence" value="ECO:0007669"/>
    <property type="project" value="InterPro"/>
</dbReference>
<evidence type="ECO:0000313" key="6">
    <source>
        <dbReference type="Proteomes" id="UP000233730"/>
    </source>
</evidence>
<dbReference type="Pfam" id="PF01476">
    <property type="entry name" value="LysM"/>
    <property type="match status" value="2"/>
</dbReference>
<dbReference type="RefSeq" id="WP_257467587.1">
    <property type="nucleotide sequence ID" value="NZ_PCGZ01000005.1"/>
</dbReference>
<dbReference type="EMBL" id="PCGZ01000005">
    <property type="protein sequence ID" value="PKU90773.1"/>
    <property type="molecule type" value="Genomic_DNA"/>
</dbReference>
<keyword evidence="2" id="KW-0378">Hydrolase</keyword>
<comment type="caution">
    <text evidence="5">The sequence shown here is derived from an EMBL/GenBank/DDBJ whole genome shotgun (WGS) entry which is preliminary data.</text>
</comment>
<dbReference type="GO" id="GO:0003796">
    <property type="term" value="F:lysozyme activity"/>
    <property type="evidence" value="ECO:0007669"/>
    <property type="project" value="InterPro"/>
</dbReference>
<dbReference type="GO" id="GO:0008932">
    <property type="term" value="F:lytic endotransglycosylase activity"/>
    <property type="evidence" value="ECO:0007669"/>
    <property type="project" value="TreeGrafter"/>
</dbReference>
<evidence type="ECO:0000313" key="5">
    <source>
        <dbReference type="EMBL" id="PKU90773.1"/>
    </source>
</evidence>
<dbReference type="PANTHER" id="PTHR33734">
    <property type="entry name" value="LYSM DOMAIN-CONTAINING GPI-ANCHORED PROTEIN 2"/>
    <property type="match status" value="1"/>
</dbReference>
<dbReference type="SMART" id="SM00641">
    <property type="entry name" value="Glyco_25"/>
    <property type="match status" value="1"/>
</dbReference>
<dbReference type="Gene3D" id="3.20.20.80">
    <property type="entry name" value="Glycosidases"/>
    <property type="match status" value="1"/>
</dbReference>
<reference evidence="5 6" key="1">
    <citation type="submission" date="2017-10" db="EMBL/GenBank/DDBJ databases">
        <title>Bifidobacterium genomics.</title>
        <authorList>
            <person name="Lugli G.A."/>
            <person name="Milani C."/>
            <person name="Mancabelli L."/>
        </authorList>
    </citation>
    <scope>NUCLEOTIDE SEQUENCE [LARGE SCALE GENOMIC DNA]</scope>
    <source>
        <strain evidence="5 6">1524B</strain>
    </source>
</reference>
<dbReference type="InterPro" id="IPR018077">
    <property type="entry name" value="Glyco_hydro_fam25_subgr"/>
</dbReference>
<comment type="similarity">
    <text evidence="1">Belongs to the glycosyl hydrolase 25 family.</text>
</comment>
<evidence type="ECO:0000256" key="1">
    <source>
        <dbReference type="ARBA" id="ARBA00010646"/>
    </source>
</evidence>
<accession>A0A2N3QHL1</accession>
<feature type="domain" description="LysM" evidence="4">
    <location>
        <begin position="231"/>
        <end position="275"/>
    </location>
</feature>
<dbReference type="GO" id="GO:0016998">
    <property type="term" value="P:cell wall macromolecule catabolic process"/>
    <property type="evidence" value="ECO:0007669"/>
    <property type="project" value="InterPro"/>
</dbReference>
<evidence type="ECO:0000259" key="4">
    <source>
        <dbReference type="PROSITE" id="PS51782"/>
    </source>
</evidence>
<dbReference type="AlphaFoldDB" id="A0A2N3QHL1"/>
<dbReference type="PANTHER" id="PTHR33734:SF22">
    <property type="entry name" value="MEMBRANE-BOUND LYTIC MUREIN TRANSGLYCOSYLASE D"/>
    <property type="match status" value="1"/>
</dbReference>
<dbReference type="Proteomes" id="UP000233730">
    <property type="component" value="Unassembled WGS sequence"/>
</dbReference>
<dbReference type="PROSITE" id="PS51782">
    <property type="entry name" value="LYSM"/>
    <property type="match status" value="2"/>
</dbReference>
<evidence type="ECO:0000256" key="2">
    <source>
        <dbReference type="ARBA" id="ARBA00022801"/>
    </source>
</evidence>
<gene>
    <name evidence="5" type="ORF">CQR46_0969</name>
</gene>
<dbReference type="InterPro" id="IPR036779">
    <property type="entry name" value="LysM_dom_sf"/>
</dbReference>
<dbReference type="SUPFAM" id="SSF51445">
    <property type="entry name" value="(Trans)glycosidases"/>
    <property type="match status" value="1"/>
</dbReference>
<dbReference type="InterPro" id="IPR017853">
    <property type="entry name" value="GH"/>
</dbReference>
<dbReference type="SUPFAM" id="SSF54106">
    <property type="entry name" value="LysM domain"/>
    <property type="match status" value="2"/>
</dbReference>